<accession>A0ABM9IFA6</accession>
<keyword evidence="1 5" id="KW-0554">One-carbon metabolism</keyword>
<evidence type="ECO:0000256" key="2">
    <source>
        <dbReference type="ARBA" id="ARBA00022598"/>
    </source>
</evidence>
<comment type="catalytic activity">
    <reaction evidence="5">
        <text>(6S)-5,6,7,8-tetrahydrofolate + formate + ATP = (6R)-10-formyltetrahydrofolate + ADP + phosphate</text>
        <dbReference type="Rhea" id="RHEA:20221"/>
        <dbReference type="ChEBI" id="CHEBI:15740"/>
        <dbReference type="ChEBI" id="CHEBI:30616"/>
        <dbReference type="ChEBI" id="CHEBI:43474"/>
        <dbReference type="ChEBI" id="CHEBI:57453"/>
        <dbReference type="ChEBI" id="CHEBI:195366"/>
        <dbReference type="ChEBI" id="CHEBI:456216"/>
        <dbReference type="EC" id="6.3.4.3"/>
    </reaction>
</comment>
<evidence type="ECO:0000313" key="7">
    <source>
        <dbReference type="Proteomes" id="UP001161497"/>
    </source>
</evidence>
<keyword evidence="7" id="KW-1185">Reference proteome</keyword>
<sequence length="562" mass="61483">MKEIRFSPDLKIAREKKLLAIEEIAKRIDIPSRSIECYGHFIAKISWQYLKELFAQPKRGKLILVTATTPTPAGEGKTTTAIGLTDGFNRLGHKAILCLREPSMGPIFGVKGAATGAGLAQVVPREEINLHFTGDFAAVAAAHNLLAALIDNHLYQGNTLGIDPRKVSWGRVLDLNDRSLRKILLGLESRKSFPRVSFFDIVAASELMAILCLSQSYMDLRERLANIQVGRRWNDTKVTAEDLEAAGAMSALLVHALKPNLVQTLENNPVFVHGGPFGNIAHGCSSVISLNTALRLSDWVVTEAGFGSDLGGEKFVNILCRQSGLSPDCAVIVTTIRALKYHGGMELGSLANKDLAFLEKGLPNLLRHIEIVEEGFGVPAVIGLNRFSVDSEEEIDWLGKKLADMGHSFVICNHWQQGGLGAMDLARKVIEKSSLHKSYCKFSYADSDTVVEKIRKIAFNIYKAGDLSFHPTAYDEIKRIEGEGLTHFPLCMAKTQYSFSVDPNLKGAPEGHHFYVREIRAATGAKYILVVCGEINTMPGLPKVPSSSHIDIDVDGNIIGTI</sequence>
<dbReference type="InterPro" id="IPR000559">
    <property type="entry name" value="Formate_THF_ligase"/>
</dbReference>
<evidence type="ECO:0000256" key="3">
    <source>
        <dbReference type="ARBA" id="ARBA00022741"/>
    </source>
</evidence>
<protein>
    <recommendedName>
        <fullName evidence="5">Formate--tetrahydrofolate ligase</fullName>
        <ecNumber evidence="5">6.3.4.3</ecNumber>
    </recommendedName>
    <alternativeName>
        <fullName evidence="5">Formyltetrahydrofolate synthetase</fullName>
        <shortName evidence="5">FHS</shortName>
        <shortName evidence="5">FTHFS</shortName>
    </alternativeName>
</protein>
<dbReference type="InterPro" id="IPR027417">
    <property type="entry name" value="P-loop_NTPase"/>
</dbReference>
<organism evidence="6 7">
    <name type="scientific">Candidatus Methylacidiphilum fumarolicum</name>
    <dbReference type="NCBI Taxonomy" id="591154"/>
    <lineage>
        <taxon>Bacteria</taxon>
        <taxon>Pseudomonadati</taxon>
        <taxon>Verrucomicrobiota</taxon>
        <taxon>Methylacidiphilae</taxon>
        <taxon>Methylacidiphilales</taxon>
        <taxon>Methylacidiphilaceae</taxon>
        <taxon>Methylacidiphilum (ex Ratnadevi et al. 2023)</taxon>
    </lineage>
</organism>
<dbReference type="NCBIfam" id="NF010030">
    <property type="entry name" value="PRK13505.1"/>
    <property type="match status" value="1"/>
</dbReference>
<keyword evidence="3 5" id="KW-0547">Nucleotide-binding</keyword>
<evidence type="ECO:0000256" key="4">
    <source>
        <dbReference type="ARBA" id="ARBA00022840"/>
    </source>
</evidence>
<dbReference type="EC" id="6.3.4.3" evidence="5"/>
<dbReference type="Gene3D" id="3.40.50.300">
    <property type="entry name" value="P-loop containing nucleotide triphosphate hydrolases"/>
    <property type="match status" value="1"/>
</dbReference>
<comment type="pathway">
    <text evidence="5">One-carbon metabolism; tetrahydrofolate interconversion.</text>
</comment>
<evidence type="ECO:0000256" key="1">
    <source>
        <dbReference type="ARBA" id="ARBA00022563"/>
    </source>
</evidence>
<name>A0ABM9IFA6_9BACT</name>
<dbReference type="Pfam" id="PF01268">
    <property type="entry name" value="FTHFS"/>
    <property type="match status" value="1"/>
</dbReference>
<dbReference type="RefSeq" id="WP_009059489.1">
    <property type="nucleotide sequence ID" value="NZ_JAHXRZ010000001.1"/>
</dbReference>
<gene>
    <name evidence="5 6" type="primary">fhs</name>
    <name evidence="6" type="ORF">MFUM_2082</name>
</gene>
<dbReference type="Gene3D" id="3.30.1510.10">
    <property type="entry name" value="Domain 2, N(10)-formyltetrahydrofolate synthetase"/>
    <property type="match status" value="1"/>
</dbReference>
<evidence type="ECO:0000313" key="6">
    <source>
        <dbReference type="EMBL" id="CAI9086398.1"/>
    </source>
</evidence>
<dbReference type="Gene3D" id="3.10.410.10">
    <property type="entry name" value="Formyltetrahydrofolate synthetase, domain 3"/>
    <property type="match status" value="1"/>
</dbReference>
<dbReference type="Proteomes" id="UP001161497">
    <property type="component" value="Chromosome"/>
</dbReference>
<comment type="similarity">
    <text evidence="5">Belongs to the formate--tetrahydrofolate ligase family.</text>
</comment>
<proteinExistence type="inferred from homology"/>
<dbReference type="HAMAP" id="MF_01543">
    <property type="entry name" value="FTHFS"/>
    <property type="match status" value="1"/>
</dbReference>
<evidence type="ECO:0000256" key="5">
    <source>
        <dbReference type="HAMAP-Rule" id="MF_01543"/>
    </source>
</evidence>
<dbReference type="GO" id="GO:0004329">
    <property type="term" value="F:formate-tetrahydrofolate ligase activity"/>
    <property type="evidence" value="ECO:0007669"/>
    <property type="project" value="UniProtKB-EC"/>
</dbReference>
<reference evidence="6" key="1">
    <citation type="submission" date="2023-03" db="EMBL/GenBank/DDBJ databases">
        <authorList>
            <person name="Cremers G."/>
            <person name="Picone N."/>
        </authorList>
    </citation>
    <scope>NUCLEOTIDE SEQUENCE</scope>
    <source>
        <strain evidence="6">Sample_alias</strain>
    </source>
</reference>
<dbReference type="CDD" id="cd00477">
    <property type="entry name" value="FTHFS"/>
    <property type="match status" value="1"/>
</dbReference>
<feature type="binding site" evidence="5">
    <location>
        <begin position="71"/>
        <end position="78"/>
    </location>
    <ligand>
        <name>ATP</name>
        <dbReference type="ChEBI" id="CHEBI:30616"/>
    </ligand>
</feature>
<dbReference type="SUPFAM" id="SSF52540">
    <property type="entry name" value="P-loop containing nucleoside triphosphate hydrolases"/>
    <property type="match status" value="1"/>
</dbReference>
<keyword evidence="2 5" id="KW-0436">Ligase</keyword>
<keyword evidence="4 5" id="KW-0067">ATP-binding</keyword>
<dbReference type="EMBL" id="OX458932">
    <property type="protein sequence ID" value="CAI9086398.1"/>
    <property type="molecule type" value="Genomic_DNA"/>
</dbReference>